<evidence type="ECO:0000256" key="5">
    <source>
        <dbReference type="ARBA" id="ARBA00022692"/>
    </source>
</evidence>
<dbReference type="EMBL" id="JAMFTH010000001">
    <property type="protein sequence ID" value="MCP8898335.1"/>
    <property type="molecule type" value="Genomic_DNA"/>
</dbReference>
<evidence type="ECO:0000256" key="7">
    <source>
        <dbReference type="ARBA" id="ARBA00023136"/>
    </source>
</evidence>
<accession>A0A9X2KVS5</accession>
<feature type="transmembrane region" description="Helical" evidence="10">
    <location>
        <begin position="18"/>
        <end position="37"/>
    </location>
</feature>
<dbReference type="RefSeq" id="WP_253966617.1">
    <property type="nucleotide sequence ID" value="NZ_JAMFTH010000001.1"/>
</dbReference>
<dbReference type="Proteomes" id="UP001139319">
    <property type="component" value="Unassembled WGS sequence"/>
</dbReference>
<dbReference type="GO" id="GO:0005886">
    <property type="term" value="C:plasma membrane"/>
    <property type="evidence" value="ECO:0007669"/>
    <property type="project" value="UniProtKB-SubCell"/>
</dbReference>
<feature type="transmembrane region" description="Helical" evidence="10">
    <location>
        <begin position="122"/>
        <end position="143"/>
    </location>
</feature>
<reference evidence="11" key="1">
    <citation type="submission" date="2022-05" db="EMBL/GenBank/DDBJ databases">
        <authorList>
            <person name="Sun H.-N."/>
        </authorList>
    </citation>
    <scope>NUCLEOTIDE SEQUENCE</scope>
    <source>
        <strain evidence="11">HB14</strain>
    </source>
</reference>
<evidence type="ECO:0000256" key="4">
    <source>
        <dbReference type="ARBA" id="ARBA00022475"/>
    </source>
</evidence>
<keyword evidence="12" id="KW-1185">Reference proteome</keyword>
<keyword evidence="7 10" id="KW-0472">Membrane</keyword>
<keyword evidence="11" id="KW-0966">Cell projection</keyword>
<evidence type="ECO:0000256" key="10">
    <source>
        <dbReference type="RuleBase" id="RU362071"/>
    </source>
</evidence>
<dbReference type="GO" id="GO:0006605">
    <property type="term" value="P:protein targeting"/>
    <property type="evidence" value="ECO:0007669"/>
    <property type="project" value="UniProtKB-UniRule"/>
</dbReference>
<dbReference type="AlphaFoldDB" id="A0A9X2KVS5"/>
<evidence type="ECO:0000256" key="6">
    <source>
        <dbReference type="ARBA" id="ARBA00022989"/>
    </source>
</evidence>
<dbReference type="GO" id="GO:0044780">
    <property type="term" value="P:bacterial-type flagellum assembly"/>
    <property type="evidence" value="ECO:0007669"/>
    <property type="project" value="UniProtKB-UniRule"/>
</dbReference>
<dbReference type="PANTHER" id="PTHR30065:SF8">
    <property type="entry name" value="FLAGELLAR BIOSYNTHETIC PROTEIN FLIR"/>
    <property type="match status" value="1"/>
</dbReference>
<feature type="transmembrane region" description="Helical" evidence="10">
    <location>
        <begin position="44"/>
        <end position="61"/>
    </location>
</feature>
<evidence type="ECO:0000256" key="8">
    <source>
        <dbReference type="ARBA" id="ARBA00023143"/>
    </source>
</evidence>
<feature type="transmembrane region" description="Helical" evidence="10">
    <location>
        <begin position="181"/>
        <end position="204"/>
    </location>
</feature>
<dbReference type="PRINTS" id="PR00953">
    <property type="entry name" value="TYPE3IMRPROT"/>
</dbReference>
<comment type="caution">
    <text evidence="11">The sequence shown here is derived from an EMBL/GenBank/DDBJ whole genome shotgun (WGS) entry which is preliminary data.</text>
</comment>
<evidence type="ECO:0000256" key="2">
    <source>
        <dbReference type="ARBA" id="ARBA00009772"/>
    </source>
</evidence>
<feature type="transmembrane region" description="Helical" evidence="10">
    <location>
        <begin position="81"/>
        <end position="101"/>
    </location>
</feature>
<keyword evidence="4 10" id="KW-1003">Cell membrane</keyword>
<proteinExistence type="inferred from homology"/>
<comment type="subcellular location">
    <subcellularLocation>
        <location evidence="10">Cell membrane</location>
        <topology evidence="10">Multi-pass membrane protein</topology>
    </subcellularLocation>
    <subcellularLocation>
        <location evidence="10">Bacterial flagellum basal body</location>
    </subcellularLocation>
</comment>
<keyword evidence="11" id="KW-0969">Cilium</keyword>
<dbReference type="Pfam" id="PF01311">
    <property type="entry name" value="Bac_export_1"/>
    <property type="match status" value="1"/>
</dbReference>
<organism evidence="11 12">
    <name type="scientific">Gilvimarinus xylanilyticus</name>
    <dbReference type="NCBI Taxonomy" id="2944139"/>
    <lineage>
        <taxon>Bacteria</taxon>
        <taxon>Pseudomonadati</taxon>
        <taxon>Pseudomonadota</taxon>
        <taxon>Gammaproteobacteria</taxon>
        <taxon>Cellvibrionales</taxon>
        <taxon>Cellvibrionaceae</taxon>
        <taxon>Gilvimarinus</taxon>
    </lineage>
</organism>
<sequence>MESLVVSDEQLMQFMAQYVWPFFRIGALFMAAPVIGARTVTARVRIILAALVTFLVAPLLPDPPSVDFLSLAAAQIVLSEVLIGLALGFAFQVGMHIFVLSGQLVAMKMGLGFASMNDPSNGITVTVLSQFYLLLSTVLFLIFDGHLLMIELISASFYSMPVGEGGLGPNEFVQIASMGSWMFSASLIFVLPLFTALLVINMAFGVMNRSAPQINVFTVGFPITLIFGLLFMWIGLVAFIPYFEQIFADMALFGRRLMGLP</sequence>
<dbReference type="PANTHER" id="PTHR30065">
    <property type="entry name" value="FLAGELLAR BIOSYNTHETIC PROTEIN FLIR"/>
    <property type="match status" value="1"/>
</dbReference>
<comment type="similarity">
    <text evidence="2 10">Belongs to the FliR/MopE/SpaR family.</text>
</comment>
<evidence type="ECO:0000256" key="3">
    <source>
        <dbReference type="ARBA" id="ARBA00021717"/>
    </source>
</evidence>
<gene>
    <name evidence="11" type="primary">fliR</name>
    <name evidence="11" type="ORF">M6D89_03365</name>
</gene>
<name>A0A9X2KVS5_9GAMM</name>
<evidence type="ECO:0000256" key="9">
    <source>
        <dbReference type="NCBIfam" id="TIGR01400"/>
    </source>
</evidence>
<dbReference type="InterPro" id="IPR002010">
    <property type="entry name" value="T3SS_IM_R"/>
</dbReference>
<keyword evidence="8 10" id="KW-0975">Bacterial flagellum</keyword>
<feature type="transmembrane region" description="Helical" evidence="10">
    <location>
        <begin position="216"/>
        <end position="243"/>
    </location>
</feature>
<keyword evidence="11" id="KW-0282">Flagellum</keyword>
<evidence type="ECO:0000313" key="11">
    <source>
        <dbReference type="EMBL" id="MCP8898335.1"/>
    </source>
</evidence>
<keyword evidence="6 10" id="KW-1133">Transmembrane helix</keyword>
<dbReference type="InterPro" id="IPR006303">
    <property type="entry name" value="FliR"/>
</dbReference>
<keyword evidence="5 10" id="KW-0812">Transmembrane</keyword>
<reference evidence="11" key="2">
    <citation type="submission" date="2023-01" db="EMBL/GenBank/DDBJ databases">
        <title>Gilvimarinus xylanilyticus HB14 isolated from Caulerpa lentillifera aquaculture base in Hainan, China.</title>
        <authorList>
            <person name="Zhang Y.-J."/>
        </authorList>
    </citation>
    <scope>NUCLEOTIDE SEQUENCE</scope>
    <source>
        <strain evidence="11">HB14</strain>
    </source>
</reference>
<dbReference type="GO" id="GO:0009425">
    <property type="term" value="C:bacterial-type flagellum basal body"/>
    <property type="evidence" value="ECO:0007669"/>
    <property type="project" value="UniProtKB-SubCell"/>
</dbReference>
<evidence type="ECO:0000313" key="12">
    <source>
        <dbReference type="Proteomes" id="UP001139319"/>
    </source>
</evidence>
<evidence type="ECO:0000256" key="1">
    <source>
        <dbReference type="ARBA" id="ARBA00002578"/>
    </source>
</evidence>
<dbReference type="NCBIfam" id="TIGR01400">
    <property type="entry name" value="fliR"/>
    <property type="match status" value="1"/>
</dbReference>
<protein>
    <recommendedName>
        <fullName evidence="3 9">Flagellar biosynthetic protein FliR</fullName>
    </recommendedName>
</protein>
<comment type="function">
    <text evidence="1 10">Role in flagellar biosynthesis.</text>
</comment>